<name>A0A251XCY0_CLAMM</name>
<dbReference type="EMBL" id="MDHH01000009">
    <property type="protein sequence ID" value="OUD99899.1"/>
    <property type="molecule type" value="Genomic_DNA"/>
</dbReference>
<feature type="region of interest" description="Disordered" evidence="1">
    <location>
        <begin position="230"/>
        <end position="311"/>
    </location>
</feature>
<accession>A0A251XCY0</accession>
<evidence type="ECO:0000313" key="2">
    <source>
        <dbReference type="EMBL" id="OUD99899.1"/>
    </source>
</evidence>
<feature type="compositionally biased region" description="Low complexity" evidence="1">
    <location>
        <begin position="273"/>
        <end position="297"/>
    </location>
</feature>
<sequence length="311" mass="34019">MRTRSGLPRATARRPSPPCPRRPAGGRGRAVARSSPRPGRRRRAERSPLAPRTRSVEVAGMRPGYARRQGAGSAPWDDGAWPCASRTTHSSGLPHGSAGRPRRIHRLAVPPPLRLRVHVRCAPRHRGARRVEARARLARCHRLHAHVPRQHLRALDQVGDAEGAVEVTDFMSMGDRRADVVRRVRGISGTVRMQGDLRLRFGYATALPWIRKLDGDDPRLVAVAGPDAVVVRGPSSRPRTTTTASRSRWRPARPSTSRSPGTRRTAASRRRSTWTPPSSTRPSGGSRGPAPSSTPARTRPRSAGRCSCSAR</sequence>
<keyword evidence="3" id="KW-1185">Reference proteome</keyword>
<organism evidence="2 3">
    <name type="scientific">Clavibacter michiganensis subsp. michiganensis</name>
    <dbReference type="NCBI Taxonomy" id="33013"/>
    <lineage>
        <taxon>Bacteria</taxon>
        <taxon>Bacillati</taxon>
        <taxon>Actinomycetota</taxon>
        <taxon>Actinomycetes</taxon>
        <taxon>Micrococcales</taxon>
        <taxon>Microbacteriaceae</taxon>
        <taxon>Clavibacter</taxon>
    </lineage>
</organism>
<dbReference type="AlphaFoldDB" id="A0A251XCY0"/>
<proteinExistence type="predicted"/>
<evidence type="ECO:0000313" key="3">
    <source>
        <dbReference type="Proteomes" id="UP000195062"/>
    </source>
</evidence>
<dbReference type="Proteomes" id="UP000195062">
    <property type="component" value="Unassembled WGS sequence"/>
</dbReference>
<comment type="caution">
    <text evidence="2">The sequence shown here is derived from an EMBL/GenBank/DDBJ whole genome shotgun (WGS) entry which is preliminary data.</text>
</comment>
<evidence type="ECO:0000256" key="1">
    <source>
        <dbReference type="SAM" id="MobiDB-lite"/>
    </source>
</evidence>
<feature type="compositionally biased region" description="Low complexity" evidence="1">
    <location>
        <begin position="232"/>
        <end position="265"/>
    </location>
</feature>
<feature type="region of interest" description="Disordered" evidence="1">
    <location>
        <begin position="1"/>
        <end position="102"/>
    </location>
</feature>
<reference evidence="2 3" key="1">
    <citation type="submission" date="2016-08" db="EMBL/GenBank/DDBJ databases">
        <title>Genome sequence of Clavibacter michiganensis subsp. michiganensis strain CASJ007.</title>
        <authorList>
            <person name="Thapa S.P."/>
            <person name="Coaker G."/>
        </authorList>
    </citation>
    <scope>NUCLEOTIDE SEQUENCE [LARGE SCALE GENOMIC DNA]</scope>
    <source>
        <strain evidence="2">CASJ007</strain>
    </source>
</reference>
<protein>
    <submittedName>
        <fullName evidence="2">Uncharacterized protein</fullName>
    </submittedName>
</protein>
<gene>
    <name evidence="2" type="ORF">CMMCAS07_19160</name>
</gene>